<dbReference type="InterPro" id="IPR029154">
    <property type="entry name" value="HIBADH-like_NADP-bd"/>
</dbReference>
<name>A0A3A9X0S9_9ACTN</name>
<dbReference type="Gene3D" id="1.10.1040.10">
    <property type="entry name" value="N-(1-d-carboxylethyl)-l-norvaline Dehydrogenase, domain 2"/>
    <property type="match status" value="1"/>
</dbReference>
<dbReference type="RefSeq" id="WP_120695903.1">
    <property type="nucleotide sequence ID" value="NZ_RBDX01000002.1"/>
</dbReference>
<proteinExistence type="inferred from homology"/>
<evidence type="ECO:0000259" key="5">
    <source>
        <dbReference type="Pfam" id="PF03446"/>
    </source>
</evidence>
<dbReference type="GO" id="GO:0051287">
    <property type="term" value="F:NAD binding"/>
    <property type="evidence" value="ECO:0007669"/>
    <property type="project" value="InterPro"/>
</dbReference>
<dbReference type="InterPro" id="IPR013328">
    <property type="entry name" value="6PGD_dom2"/>
</dbReference>
<comment type="similarity">
    <text evidence="1">Belongs to the HIBADH-related family.</text>
</comment>
<feature type="domain" description="6-phosphogluconate dehydrogenase NADP-binding" evidence="5">
    <location>
        <begin position="14"/>
        <end position="169"/>
    </location>
</feature>
<dbReference type="SUPFAM" id="SSF48179">
    <property type="entry name" value="6-phosphogluconate dehydrogenase C-terminal domain-like"/>
    <property type="match status" value="1"/>
</dbReference>
<keyword evidence="3" id="KW-0520">NAD</keyword>
<accession>A0A3A9X0S9</accession>
<comment type="caution">
    <text evidence="7">The sequence shown here is derived from an EMBL/GenBank/DDBJ whole genome shotgun (WGS) entry which is preliminary data.</text>
</comment>
<evidence type="ECO:0000313" key="10">
    <source>
        <dbReference type="Proteomes" id="UP000275024"/>
    </source>
</evidence>
<dbReference type="EMBL" id="RBDX01000002">
    <property type="protein sequence ID" value="RKN12057.1"/>
    <property type="molecule type" value="Genomic_DNA"/>
</dbReference>
<dbReference type="GO" id="GO:0050661">
    <property type="term" value="F:NADP binding"/>
    <property type="evidence" value="ECO:0007669"/>
    <property type="project" value="InterPro"/>
</dbReference>
<gene>
    <name evidence="8" type="ORF">D7318_06525</name>
    <name evidence="7" type="ORF">D7319_03955</name>
</gene>
<evidence type="ECO:0000256" key="4">
    <source>
        <dbReference type="PIRSR" id="PIRSR000103-1"/>
    </source>
</evidence>
<dbReference type="GO" id="GO:0016491">
    <property type="term" value="F:oxidoreductase activity"/>
    <property type="evidence" value="ECO:0007669"/>
    <property type="project" value="UniProtKB-KW"/>
</dbReference>
<dbReference type="Pfam" id="PF03446">
    <property type="entry name" value="NAD_binding_2"/>
    <property type="match status" value="1"/>
</dbReference>
<dbReference type="SUPFAM" id="SSF51735">
    <property type="entry name" value="NAD(P)-binding Rossmann-fold domains"/>
    <property type="match status" value="1"/>
</dbReference>
<dbReference type="Pfam" id="PF14833">
    <property type="entry name" value="NAD_binding_11"/>
    <property type="match status" value="1"/>
</dbReference>
<dbReference type="InterPro" id="IPR006115">
    <property type="entry name" value="6PGDH_NADP-bd"/>
</dbReference>
<feature type="domain" description="3-hydroxyisobutyrate dehydrogenase-like NAD-binding" evidence="6">
    <location>
        <begin position="173"/>
        <end position="288"/>
    </location>
</feature>
<evidence type="ECO:0000256" key="3">
    <source>
        <dbReference type="ARBA" id="ARBA00023027"/>
    </source>
</evidence>
<dbReference type="InterPro" id="IPR015815">
    <property type="entry name" value="HIBADH-related"/>
</dbReference>
<dbReference type="InterPro" id="IPR008927">
    <property type="entry name" value="6-PGluconate_DH-like_C_sf"/>
</dbReference>
<dbReference type="PANTHER" id="PTHR43580:SF2">
    <property type="entry name" value="CYTOKINE-LIKE NUCLEAR FACTOR N-PAC"/>
    <property type="match status" value="1"/>
</dbReference>
<dbReference type="AlphaFoldDB" id="A0A3A9X0S9"/>
<reference evidence="9 10" key="1">
    <citation type="submission" date="2018-09" db="EMBL/GenBank/DDBJ databases">
        <title>Streptomyces sp. nov. DS1-2, an endophytic actinomycete isolated from roots of Dendrobium scabrilingue.</title>
        <authorList>
            <person name="Kuncharoen N."/>
            <person name="Kudo T."/>
            <person name="Ohkuma M."/>
            <person name="Yuki M."/>
            <person name="Tanasupawat S."/>
        </authorList>
    </citation>
    <scope>NUCLEOTIDE SEQUENCE [LARGE SCALE GENOMIC DNA]</scope>
    <source>
        <strain evidence="7 10">AZ1-7</strain>
        <strain evidence="8 9">DS1-2</strain>
    </source>
</reference>
<feature type="active site" evidence="4">
    <location>
        <position position="179"/>
    </location>
</feature>
<organism evidence="7 10">
    <name type="scientific">Streptomyces radicis</name>
    <dbReference type="NCBI Taxonomy" id="1750517"/>
    <lineage>
        <taxon>Bacteria</taxon>
        <taxon>Bacillati</taxon>
        <taxon>Actinomycetota</taxon>
        <taxon>Actinomycetes</taxon>
        <taxon>Kitasatosporales</taxon>
        <taxon>Streptomycetaceae</taxon>
        <taxon>Streptomyces</taxon>
    </lineage>
</organism>
<dbReference type="PIRSF" id="PIRSF000103">
    <property type="entry name" value="HIBADH"/>
    <property type="match status" value="1"/>
</dbReference>
<evidence type="ECO:0000313" key="7">
    <source>
        <dbReference type="EMBL" id="RKN12057.1"/>
    </source>
</evidence>
<dbReference type="Proteomes" id="UP000275024">
    <property type="component" value="Unassembled WGS sequence"/>
</dbReference>
<dbReference type="InterPro" id="IPR051265">
    <property type="entry name" value="HIBADH-related_NP60_sf"/>
</dbReference>
<dbReference type="Gene3D" id="3.40.50.720">
    <property type="entry name" value="NAD(P)-binding Rossmann-like Domain"/>
    <property type="match status" value="1"/>
</dbReference>
<dbReference type="Proteomes" id="UP000268652">
    <property type="component" value="Unassembled WGS sequence"/>
</dbReference>
<evidence type="ECO:0000313" key="9">
    <source>
        <dbReference type="Proteomes" id="UP000268652"/>
    </source>
</evidence>
<sequence length="299" mass="31512">MTDHTDQQDRIIPVSVLGTGIMGFAMARNLCRAGFDVRVWNRTRAKAEPLAADGARVTDTAAEAVDGAAVVLTMLHDGAATLSAMRAAEPSLRSGTVWIQSGTTGLDGLPPLVDFARERGLSFVDAPVLGTQQPAETGQLVVMASGPATARERAEPVLAAIGRRTLWLGDEAGAGSRLKLVCNSWALAVTHGAAEAMALARALDVDPQRLLDALEGGTLDMPYLRIKAEVIRSDDYTPTFAVDTAEKDARLILAAAERADVRLDLAMAGADRLRRASDHGHGREDTAASYFASFPPAAG</sequence>
<dbReference type="EMBL" id="RBDY01000003">
    <property type="protein sequence ID" value="RKN25892.1"/>
    <property type="molecule type" value="Genomic_DNA"/>
</dbReference>
<keyword evidence="2" id="KW-0560">Oxidoreductase</keyword>
<evidence type="ECO:0000313" key="8">
    <source>
        <dbReference type="EMBL" id="RKN25892.1"/>
    </source>
</evidence>
<evidence type="ECO:0000256" key="2">
    <source>
        <dbReference type="ARBA" id="ARBA00023002"/>
    </source>
</evidence>
<dbReference type="OrthoDB" id="3185659at2"/>
<protein>
    <submittedName>
        <fullName evidence="7">NAD(P)-dependent oxidoreductase</fullName>
    </submittedName>
</protein>
<evidence type="ECO:0000259" key="6">
    <source>
        <dbReference type="Pfam" id="PF14833"/>
    </source>
</evidence>
<dbReference type="PANTHER" id="PTHR43580">
    <property type="entry name" value="OXIDOREDUCTASE GLYR1-RELATED"/>
    <property type="match status" value="1"/>
</dbReference>
<dbReference type="InterPro" id="IPR036291">
    <property type="entry name" value="NAD(P)-bd_dom_sf"/>
</dbReference>
<keyword evidence="9" id="KW-1185">Reference proteome</keyword>
<evidence type="ECO:0000256" key="1">
    <source>
        <dbReference type="ARBA" id="ARBA00009080"/>
    </source>
</evidence>